<dbReference type="RefSeq" id="WP_094985468.1">
    <property type="nucleotide sequence ID" value="NZ_NHNI01000002.1"/>
</dbReference>
<reference evidence="2" key="1">
    <citation type="submission" date="2017-05" db="EMBL/GenBank/DDBJ databases">
        <authorList>
            <person name="Barney B.M."/>
        </authorList>
    </citation>
    <scope>NUCLEOTIDE SEQUENCE [LARGE SCALE GENOMIC DNA]</scope>
    <source>
        <strain evidence="2">PSBB022</strain>
    </source>
</reference>
<evidence type="ECO:0000313" key="1">
    <source>
        <dbReference type="EMBL" id="OZY84379.1"/>
    </source>
</evidence>
<comment type="caution">
    <text evidence="1">The sequence shown here is derived from an EMBL/GenBank/DDBJ whole genome shotgun (WGS) entry which is preliminary data.</text>
</comment>
<dbReference type="EMBL" id="NHNI01000002">
    <property type="protein sequence ID" value="OZY84379.1"/>
    <property type="molecule type" value="Genomic_DNA"/>
</dbReference>
<accession>A0A266Q4U4</accession>
<name>A0A266Q4U4_9GAMM</name>
<protein>
    <submittedName>
        <fullName evidence="1">Uncharacterized protein</fullName>
    </submittedName>
</protein>
<dbReference type="AlphaFoldDB" id="A0A266Q4U4"/>
<dbReference type="Proteomes" id="UP000216101">
    <property type="component" value="Unassembled WGS sequence"/>
</dbReference>
<gene>
    <name evidence="1" type="ORF">CBP51_14300</name>
</gene>
<organism evidence="1 2">
    <name type="scientific">Cellvibrio mixtus</name>
    <dbReference type="NCBI Taxonomy" id="39650"/>
    <lineage>
        <taxon>Bacteria</taxon>
        <taxon>Pseudomonadati</taxon>
        <taxon>Pseudomonadota</taxon>
        <taxon>Gammaproteobacteria</taxon>
        <taxon>Cellvibrionales</taxon>
        <taxon>Cellvibrionaceae</taxon>
        <taxon>Cellvibrio</taxon>
    </lineage>
</organism>
<keyword evidence="2" id="KW-1185">Reference proteome</keyword>
<sequence>MHKLFTKEEIFQLISDIHEFEKVEISEKGVAYSLLLSNGNKAIEISWLYELTEVFLSYFQGTKLEFEDWFECLEQESLESFIEYIKLVSIRYLKNETRIKSKGLLFLCKELQYFNGGSWNNVLHKAST</sequence>
<proteinExistence type="predicted"/>
<evidence type="ECO:0000313" key="2">
    <source>
        <dbReference type="Proteomes" id="UP000216101"/>
    </source>
</evidence>